<dbReference type="OrthoDB" id="10255543at2759"/>
<dbReference type="Pfam" id="PF02886">
    <property type="entry name" value="LBP_BPI_CETP_C"/>
    <property type="match status" value="1"/>
</dbReference>
<dbReference type="eggNOG" id="KOG4160">
    <property type="taxonomic scope" value="Eukaryota"/>
</dbReference>
<keyword evidence="6" id="KW-1185">Reference proteome</keyword>
<dbReference type="InterPro" id="IPR017942">
    <property type="entry name" value="Lipid-bd_serum_glycop_N"/>
</dbReference>
<evidence type="ECO:0000256" key="3">
    <source>
        <dbReference type="SAM" id="SignalP"/>
    </source>
</evidence>
<dbReference type="AlphaFoldDB" id="F2UGI2"/>
<comment type="similarity">
    <text evidence="1">Belongs to the BPI/LBP/Plunc superfamily. BPI/LBP family.</text>
</comment>
<dbReference type="Proteomes" id="UP000007799">
    <property type="component" value="Unassembled WGS sequence"/>
</dbReference>
<feature type="signal peptide" evidence="3">
    <location>
        <begin position="1"/>
        <end position="32"/>
    </location>
</feature>
<organism evidence="6">
    <name type="scientific">Salpingoeca rosetta (strain ATCC 50818 / BSB-021)</name>
    <dbReference type="NCBI Taxonomy" id="946362"/>
    <lineage>
        <taxon>Eukaryota</taxon>
        <taxon>Choanoflagellata</taxon>
        <taxon>Craspedida</taxon>
        <taxon>Salpingoecidae</taxon>
        <taxon>Salpingoeca</taxon>
    </lineage>
</organism>
<dbReference type="STRING" id="946362.F2UGI2"/>
<dbReference type="OMA" id="WRYHDGL"/>
<dbReference type="GO" id="GO:0005615">
    <property type="term" value="C:extracellular space"/>
    <property type="evidence" value="ECO:0007669"/>
    <property type="project" value="TreeGrafter"/>
</dbReference>
<dbReference type="Gene3D" id="3.15.10.10">
    <property type="entry name" value="Bactericidal permeability-increasing protein, domain 1"/>
    <property type="match status" value="1"/>
</dbReference>
<keyword evidence="3" id="KW-0732">Signal</keyword>
<dbReference type="Pfam" id="PF01273">
    <property type="entry name" value="LBP_BPI_CETP"/>
    <property type="match status" value="1"/>
</dbReference>
<keyword evidence="2" id="KW-1015">Disulfide bond</keyword>
<dbReference type="EMBL" id="GL832973">
    <property type="protein sequence ID" value="EGD75732.1"/>
    <property type="molecule type" value="Genomic_DNA"/>
</dbReference>
<dbReference type="GO" id="GO:0008289">
    <property type="term" value="F:lipid binding"/>
    <property type="evidence" value="ECO:0007669"/>
    <property type="project" value="InterPro"/>
</dbReference>
<dbReference type="SUPFAM" id="SSF55394">
    <property type="entry name" value="Bactericidal permeability-increasing protein, BPI"/>
    <property type="match status" value="2"/>
</dbReference>
<evidence type="ECO:0000259" key="4">
    <source>
        <dbReference type="SMART" id="SM00329"/>
    </source>
</evidence>
<dbReference type="Gene3D" id="3.15.20.10">
    <property type="entry name" value="Bactericidal permeability-increasing protein, domain 2"/>
    <property type="match status" value="1"/>
</dbReference>
<evidence type="ECO:0000256" key="1">
    <source>
        <dbReference type="ARBA" id="ARBA00007292"/>
    </source>
</evidence>
<gene>
    <name evidence="5" type="ORF">PTSG_07848</name>
</gene>
<accession>F2UGI2</accession>
<feature type="chain" id="PRO_5003287645" description="Lipid-binding serum glycoprotein C-terminal domain-containing protein" evidence="3">
    <location>
        <begin position="33"/>
        <end position="673"/>
    </location>
</feature>
<sequence>MMMMMMMMSRLLLGVGRLFLFVSVLLAVAASARDEVGGIGGVGGLEGVGERNASRPSSLTFAVAERGLTEIEALVLPELHQIMMNVTIPDIKVEELGIVVEVSNITLTKLDFGSEAIDLSPPNVVTIAGTGVIILANMNWRYHDGLIKIHGTAKDVFNQTSLNIAIALTSDHGHLGLTVAQCDVNIKDFAIILDGGAGGFYQDIVNMLHKPLEHLFSSTISTALVKGIDEIAAKLLPAIPLVIPLSNTTEIDYGLINVTNTRGMSGFHYSDNHFSGTATPIIIDDFDISIGAYESIDIAGFFQPATNGTFYFQIHFNQAGEITAPSGTAGHLEMHNPGMCWVEHHTDSTPPFNGSASVFYPIQLQYQGGCGGGHIELRVCAQGGACQLLSSLNITTNTTDSLPVFVDTRAVMVASGAEIFDRTHPQESAYPHHTLPTSLPATFNSTRHSLVLYLDPFLLNSGISVLNTEGAFNLSITNADLPPAVLPYFQLNTTFFRYVLPNLYQKFPNDAMQVDMEPSTITPITVIPNEGIGAGFLYSINVSVLQGMPSPQRIPAMTLEIEFAITGNVSLANTTLTGAISAINLTTTLKWSIVPVANISALNPIIAKLLDAVVIPALNSAMAKGLPLPTVAGLQFANTDVVYEQGGYIALHAAFHPVSTPQQRQVDGDGDGV</sequence>
<evidence type="ECO:0000313" key="6">
    <source>
        <dbReference type="Proteomes" id="UP000007799"/>
    </source>
</evidence>
<dbReference type="InterPro" id="IPR032942">
    <property type="entry name" value="BPI/LBP/Plunc"/>
</dbReference>
<dbReference type="RefSeq" id="XP_004991653.1">
    <property type="nucleotide sequence ID" value="XM_004991596.1"/>
</dbReference>
<dbReference type="PANTHER" id="PTHR10504:SF131">
    <property type="entry name" value="BPI2 DOMAIN-CONTAINING PROTEIN"/>
    <property type="match status" value="1"/>
</dbReference>
<dbReference type="SMART" id="SM00329">
    <property type="entry name" value="BPI2"/>
    <property type="match status" value="1"/>
</dbReference>
<reference evidence="5" key="1">
    <citation type="submission" date="2009-08" db="EMBL/GenBank/DDBJ databases">
        <title>Annotation of Salpingoeca rosetta.</title>
        <authorList>
            <consortium name="The Broad Institute Genome Sequencing Platform"/>
            <person name="Russ C."/>
            <person name="Cuomo C."/>
            <person name="Burger G."/>
            <person name="Gray M.W."/>
            <person name="Holland P.W.H."/>
            <person name="King N."/>
            <person name="Lang F.B.F."/>
            <person name="Roger A.J."/>
            <person name="Ruiz-Trillo I."/>
            <person name="Young S.K."/>
            <person name="Zeng Q."/>
            <person name="Gargeya S."/>
            <person name="Alvarado L."/>
            <person name="Berlin A."/>
            <person name="Chapman S.B."/>
            <person name="Chen Z."/>
            <person name="Freedman E."/>
            <person name="Gellesch M."/>
            <person name="Goldberg J."/>
            <person name="Griggs A."/>
            <person name="Gujja S."/>
            <person name="Heilman E."/>
            <person name="Heiman D."/>
            <person name="Howarth C."/>
            <person name="Mehta T."/>
            <person name="Neiman D."/>
            <person name="Pearson M."/>
            <person name="Roberts A."/>
            <person name="Saif S."/>
            <person name="Shea T."/>
            <person name="Shenoy N."/>
            <person name="Sisk P."/>
            <person name="Stolte C."/>
            <person name="Sykes S."/>
            <person name="White J."/>
            <person name="Yandava C."/>
            <person name="Haas B."/>
            <person name="Nusbaum C."/>
            <person name="Birren B."/>
        </authorList>
    </citation>
    <scope>NUCLEOTIDE SEQUENCE [LARGE SCALE GENOMIC DNA]</scope>
    <source>
        <strain evidence="5">ATCC 50818</strain>
    </source>
</reference>
<name>F2UGI2_SALR5</name>
<evidence type="ECO:0000256" key="2">
    <source>
        <dbReference type="ARBA" id="ARBA00023157"/>
    </source>
</evidence>
<dbReference type="InParanoid" id="F2UGI2"/>
<dbReference type="GeneID" id="16072214"/>
<evidence type="ECO:0000313" key="5">
    <source>
        <dbReference type="EMBL" id="EGD75732.1"/>
    </source>
</evidence>
<dbReference type="PANTHER" id="PTHR10504">
    <property type="entry name" value="BACTERICIDAL PERMEABILITY-INCREASING BPI PROTEIN-RELATED"/>
    <property type="match status" value="1"/>
</dbReference>
<dbReference type="InterPro" id="IPR017943">
    <property type="entry name" value="Bactericidal_perm-incr_a/b_dom"/>
</dbReference>
<dbReference type="KEGG" id="sre:PTSG_07848"/>
<proteinExistence type="inferred from homology"/>
<protein>
    <recommendedName>
        <fullName evidence="4">Lipid-binding serum glycoprotein C-terminal domain-containing protein</fullName>
    </recommendedName>
</protein>
<feature type="domain" description="Lipid-binding serum glycoprotein C-terminal" evidence="4">
    <location>
        <begin position="443"/>
        <end position="653"/>
    </location>
</feature>
<dbReference type="InterPro" id="IPR001124">
    <property type="entry name" value="Lipid-bd_serum_glycop_C"/>
</dbReference>